<accession>A0ACB7SJN0</accession>
<evidence type="ECO:0000313" key="2">
    <source>
        <dbReference type="Proteomes" id="UP000821845"/>
    </source>
</evidence>
<organism evidence="1 2">
    <name type="scientific">Hyalomma asiaticum</name>
    <name type="common">Tick</name>
    <dbReference type="NCBI Taxonomy" id="266040"/>
    <lineage>
        <taxon>Eukaryota</taxon>
        <taxon>Metazoa</taxon>
        <taxon>Ecdysozoa</taxon>
        <taxon>Arthropoda</taxon>
        <taxon>Chelicerata</taxon>
        <taxon>Arachnida</taxon>
        <taxon>Acari</taxon>
        <taxon>Parasitiformes</taxon>
        <taxon>Ixodida</taxon>
        <taxon>Ixodoidea</taxon>
        <taxon>Ixodidae</taxon>
        <taxon>Hyalomminae</taxon>
        <taxon>Hyalomma</taxon>
    </lineage>
</organism>
<comment type="caution">
    <text evidence="1">The sequence shown here is derived from an EMBL/GenBank/DDBJ whole genome shotgun (WGS) entry which is preliminary data.</text>
</comment>
<sequence>MKDTQFSSDDHAHSLRFVTVADCSIPLGEENVITLTSDAIVKGDVFLAPCDRWISVGLVIEPSPVQFHDSGATLHRGPLFCPKVPL</sequence>
<evidence type="ECO:0000313" key="1">
    <source>
        <dbReference type="EMBL" id="KAH6934790.1"/>
    </source>
</evidence>
<proteinExistence type="predicted"/>
<dbReference type="Proteomes" id="UP000821845">
    <property type="component" value="Chromosome 3"/>
</dbReference>
<dbReference type="EMBL" id="CM023483">
    <property type="protein sequence ID" value="KAH6934790.1"/>
    <property type="molecule type" value="Genomic_DNA"/>
</dbReference>
<name>A0ACB7SJN0_HYAAI</name>
<protein>
    <submittedName>
        <fullName evidence="1">Uncharacterized protein</fullName>
    </submittedName>
</protein>
<reference evidence="1" key="1">
    <citation type="submission" date="2020-05" db="EMBL/GenBank/DDBJ databases">
        <title>Large-scale comparative analyses of tick genomes elucidate their genetic diversity and vector capacities.</title>
        <authorList>
            <person name="Jia N."/>
            <person name="Wang J."/>
            <person name="Shi W."/>
            <person name="Du L."/>
            <person name="Sun Y."/>
            <person name="Zhan W."/>
            <person name="Jiang J."/>
            <person name="Wang Q."/>
            <person name="Zhang B."/>
            <person name="Ji P."/>
            <person name="Sakyi L.B."/>
            <person name="Cui X."/>
            <person name="Yuan T."/>
            <person name="Jiang B."/>
            <person name="Yang W."/>
            <person name="Lam T.T.-Y."/>
            <person name="Chang Q."/>
            <person name="Ding S."/>
            <person name="Wang X."/>
            <person name="Zhu J."/>
            <person name="Ruan X."/>
            <person name="Zhao L."/>
            <person name="Wei J."/>
            <person name="Que T."/>
            <person name="Du C."/>
            <person name="Cheng J."/>
            <person name="Dai P."/>
            <person name="Han X."/>
            <person name="Huang E."/>
            <person name="Gao Y."/>
            <person name="Liu J."/>
            <person name="Shao H."/>
            <person name="Ye R."/>
            <person name="Li L."/>
            <person name="Wei W."/>
            <person name="Wang X."/>
            <person name="Wang C."/>
            <person name="Yang T."/>
            <person name="Huo Q."/>
            <person name="Li W."/>
            <person name="Guo W."/>
            <person name="Chen H."/>
            <person name="Zhou L."/>
            <person name="Ni X."/>
            <person name="Tian J."/>
            <person name="Zhou Y."/>
            <person name="Sheng Y."/>
            <person name="Liu T."/>
            <person name="Pan Y."/>
            <person name="Xia L."/>
            <person name="Li J."/>
            <person name="Zhao F."/>
            <person name="Cao W."/>
        </authorList>
    </citation>
    <scope>NUCLEOTIDE SEQUENCE</scope>
    <source>
        <strain evidence="1">Hyas-2018</strain>
    </source>
</reference>
<gene>
    <name evidence="1" type="ORF">HPB50_000813</name>
</gene>
<keyword evidence="2" id="KW-1185">Reference proteome</keyword>